<dbReference type="PROSITE" id="PS51294">
    <property type="entry name" value="HTH_MYB"/>
    <property type="match status" value="2"/>
</dbReference>
<accession>A0A8S9MIA5</accession>
<evidence type="ECO:0000313" key="10">
    <source>
        <dbReference type="EMBL" id="KAF2619645.1"/>
    </source>
</evidence>
<organism evidence="10 11">
    <name type="scientific">Brassica cretica</name>
    <name type="common">Mustard</name>
    <dbReference type="NCBI Taxonomy" id="69181"/>
    <lineage>
        <taxon>Eukaryota</taxon>
        <taxon>Viridiplantae</taxon>
        <taxon>Streptophyta</taxon>
        <taxon>Embryophyta</taxon>
        <taxon>Tracheophyta</taxon>
        <taxon>Spermatophyta</taxon>
        <taxon>Magnoliopsida</taxon>
        <taxon>eudicotyledons</taxon>
        <taxon>Gunneridae</taxon>
        <taxon>Pentapetalae</taxon>
        <taxon>rosids</taxon>
        <taxon>malvids</taxon>
        <taxon>Brassicales</taxon>
        <taxon>Brassicaceae</taxon>
        <taxon>Brassiceae</taxon>
        <taxon>Brassica</taxon>
    </lineage>
</organism>
<evidence type="ECO:0000256" key="1">
    <source>
        <dbReference type="ARBA" id="ARBA00004123"/>
    </source>
</evidence>
<dbReference type="GO" id="GO:0000976">
    <property type="term" value="F:transcription cis-regulatory region binding"/>
    <property type="evidence" value="ECO:0007669"/>
    <property type="project" value="UniProtKB-ARBA"/>
</dbReference>
<keyword evidence="5" id="KW-0804">Transcription</keyword>
<dbReference type="AlphaFoldDB" id="A0A8S9MIA5"/>
<feature type="domain" description="Myb-like" evidence="8">
    <location>
        <begin position="131"/>
        <end position="222"/>
    </location>
</feature>
<dbReference type="CDD" id="cd00167">
    <property type="entry name" value="SANT"/>
    <property type="match status" value="1"/>
</dbReference>
<dbReference type="PANTHER" id="PTHR47994">
    <property type="entry name" value="F14D16.11-RELATED"/>
    <property type="match status" value="1"/>
</dbReference>
<name>A0A8S9MIA5_BRACR</name>
<dbReference type="EMBL" id="QGKW02000007">
    <property type="protein sequence ID" value="KAF2619645.1"/>
    <property type="molecule type" value="Genomic_DNA"/>
</dbReference>
<feature type="compositionally biased region" description="Basic and acidic residues" evidence="7">
    <location>
        <begin position="92"/>
        <end position="103"/>
    </location>
</feature>
<evidence type="ECO:0000313" key="11">
    <source>
        <dbReference type="Proteomes" id="UP000712281"/>
    </source>
</evidence>
<evidence type="ECO:0000256" key="4">
    <source>
        <dbReference type="ARBA" id="ARBA00023125"/>
    </source>
</evidence>
<reference evidence="10" key="1">
    <citation type="submission" date="2019-12" db="EMBL/GenBank/DDBJ databases">
        <title>Genome sequencing and annotation of Brassica cretica.</title>
        <authorList>
            <person name="Studholme D.J."/>
            <person name="Sarris P.F."/>
        </authorList>
    </citation>
    <scope>NUCLEOTIDE SEQUENCE</scope>
    <source>
        <strain evidence="10">PFS-001/15</strain>
        <tissue evidence="10">Leaf</tissue>
    </source>
</reference>
<keyword evidence="4" id="KW-0238">DNA-binding</keyword>
<evidence type="ECO:0000256" key="5">
    <source>
        <dbReference type="ARBA" id="ARBA00023163"/>
    </source>
</evidence>
<evidence type="ECO:0000256" key="3">
    <source>
        <dbReference type="ARBA" id="ARBA00023015"/>
    </source>
</evidence>
<comment type="caution">
    <text evidence="10">The sequence shown here is derived from an EMBL/GenBank/DDBJ whole genome shotgun (WGS) entry which is preliminary data.</text>
</comment>
<protein>
    <submittedName>
        <fullName evidence="10">Uncharacterized protein</fullName>
    </submittedName>
</protein>
<dbReference type="InterPro" id="IPR009057">
    <property type="entry name" value="Homeodomain-like_sf"/>
</dbReference>
<dbReference type="InterPro" id="IPR001005">
    <property type="entry name" value="SANT/Myb"/>
</dbReference>
<feature type="compositionally biased region" description="Basic and acidic residues" evidence="7">
    <location>
        <begin position="1"/>
        <end position="33"/>
    </location>
</feature>
<evidence type="ECO:0000256" key="6">
    <source>
        <dbReference type="ARBA" id="ARBA00023242"/>
    </source>
</evidence>
<dbReference type="Gene3D" id="1.10.10.60">
    <property type="entry name" value="Homeodomain-like"/>
    <property type="match status" value="2"/>
</dbReference>
<gene>
    <name evidence="10" type="ORF">F2Q68_00042188</name>
</gene>
<comment type="subcellular location">
    <subcellularLocation>
        <location evidence="1">Nucleus</location>
    </subcellularLocation>
</comment>
<dbReference type="Proteomes" id="UP000712281">
    <property type="component" value="Unassembled WGS sequence"/>
</dbReference>
<feature type="region of interest" description="Disordered" evidence="7">
    <location>
        <begin position="92"/>
        <end position="113"/>
    </location>
</feature>
<evidence type="ECO:0000259" key="8">
    <source>
        <dbReference type="PROSITE" id="PS50090"/>
    </source>
</evidence>
<keyword evidence="3" id="KW-0805">Transcription regulation</keyword>
<dbReference type="GO" id="GO:0005634">
    <property type="term" value="C:nucleus"/>
    <property type="evidence" value="ECO:0007669"/>
    <property type="project" value="UniProtKB-SubCell"/>
</dbReference>
<feature type="region of interest" description="Disordered" evidence="7">
    <location>
        <begin position="1"/>
        <end position="49"/>
    </location>
</feature>
<evidence type="ECO:0000256" key="7">
    <source>
        <dbReference type="SAM" id="MobiDB-lite"/>
    </source>
</evidence>
<dbReference type="Pfam" id="PF00249">
    <property type="entry name" value="Myb_DNA-binding"/>
    <property type="match status" value="2"/>
</dbReference>
<dbReference type="PANTHER" id="PTHR47994:SF5">
    <property type="entry name" value="F14D16.11-RELATED"/>
    <property type="match status" value="1"/>
</dbReference>
<dbReference type="PROSITE" id="PS50090">
    <property type="entry name" value="MYB_LIKE"/>
    <property type="match status" value="1"/>
</dbReference>
<dbReference type="FunFam" id="1.10.10.60:FF:000394">
    <property type="entry name" value="MYB transcription factor"/>
    <property type="match status" value="1"/>
</dbReference>
<keyword evidence="2" id="KW-0677">Repeat</keyword>
<feature type="domain" description="HTH myb-type" evidence="9">
    <location>
        <begin position="131"/>
        <end position="167"/>
    </location>
</feature>
<feature type="domain" description="HTH myb-type" evidence="9">
    <location>
        <begin position="172"/>
        <end position="226"/>
    </location>
</feature>
<evidence type="ECO:0000259" key="9">
    <source>
        <dbReference type="PROSITE" id="PS51294"/>
    </source>
</evidence>
<sequence>METRAPFGERESPTERSVEETHREGENHGREPWRQTSRSRRGATEKERIDDFVATEKVRITEESHADRRRDLVEEQQRERVADFIAMERKSFREKERRDETKKKQTSPLSSQTLTRAGLRETMGGATWFEADGTKRGKWSEEEDQKLVAYIDEYGIGDWRFVPHRTGSFIYRPGVKKGKLTPREEQARVNFHSAFVNRWAVITQHMPGRSDNDIKNHWNSCLKKRLKRNGIDPMTHQPIINLAVKTPSFNTECGSSSSLMVSPSSSSSSLSGAARLLNKIATNISSRQQGDERINIISDPRITCINGQAKELEESTSNKDHGKILASSDDQEDEFLMWDEEKVRRFMEDIGVMDLKTNRVY</sequence>
<dbReference type="InterPro" id="IPR017930">
    <property type="entry name" value="Myb_dom"/>
</dbReference>
<dbReference type="InterPro" id="IPR015495">
    <property type="entry name" value="Myb_TF_plants"/>
</dbReference>
<proteinExistence type="predicted"/>
<dbReference type="SMART" id="SM00717">
    <property type="entry name" value="SANT"/>
    <property type="match status" value="1"/>
</dbReference>
<dbReference type="SUPFAM" id="SSF46689">
    <property type="entry name" value="Homeodomain-like"/>
    <property type="match status" value="1"/>
</dbReference>
<keyword evidence="6" id="KW-0539">Nucleus</keyword>
<evidence type="ECO:0000256" key="2">
    <source>
        <dbReference type="ARBA" id="ARBA00022737"/>
    </source>
</evidence>